<keyword evidence="3" id="KW-1185">Reference proteome</keyword>
<reference evidence="2 3" key="1">
    <citation type="submission" date="2024-04" db="EMBL/GenBank/DDBJ databases">
        <authorList>
            <person name="Fracassetti M."/>
        </authorList>
    </citation>
    <scope>NUCLEOTIDE SEQUENCE [LARGE SCALE GENOMIC DNA]</scope>
</reference>
<evidence type="ECO:0000256" key="1">
    <source>
        <dbReference type="SAM" id="MobiDB-lite"/>
    </source>
</evidence>
<feature type="region of interest" description="Disordered" evidence="1">
    <location>
        <begin position="119"/>
        <end position="138"/>
    </location>
</feature>
<dbReference type="Proteomes" id="UP001497516">
    <property type="component" value="Chromosome 4"/>
</dbReference>
<evidence type="ECO:0000313" key="3">
    <source>
        <dbReference type="Proteomes" id="UP001497516"/>
    </source>
</evidence>
<protein>
    <submittedName>
        <fullName evidence="2">Uncharacterized protein</fullName>
    </submittedName>
</protein>
<proteinExistence type="predicted"/>
<evidence type="ECO:0000313" key="2">
    <source>
        <dbReference type="EMBL" id="CAL1380678.1"/>
    </source>
</evidence>
<organism evidence="2 3">
    <name type="scientific">Linum trigynum</name>
    <dbReference type="NCBI Taxonomy" id="586398"/>
    <lineage>
        <taxon>Eukaryota</taxon>
        <taxon>Viridiplantae</taxon>
        <taxon>Streptophyta</taxon>
        <taxon>Embryophyta</taxon>
        <taxon>Tracheophyta</taxon>
        <taxon>Spermatophyta</taxon>
        <taxon>Magnoliopsida</taxon>
        <taxon>eudicotyledons</taxon>
        <taxon>Gunneridae</taxon>
        <taxon>Pentapetalae</taxon>
        <taxon>rosids</taxon>
        <taxon>fabids</taxon>
        <taxon>Malpighiales</taxon>
        <taxon>Linaceae</taxon>
        <taxon>Linum</taxon>
    </lineage>
</organism>
<dbReference type="AlphaFoldDB" id="A0AAV2E4V2"/>
<sequence>MLSPISDMSLSYPHLLFGAIIDAAANESPTAVLPFASLVTQLLHRVGVPLTDCVFATTDYVSPTLDDVLGAVGLPLLIDLTSGGEAAVDAPNGFNEEGIAEGGASAEIAASASTSIRPFKLKQQAKGPRPSKKVLKNLKEQNASKGVVMYEN</sequence>
<dbReference type="EMBL" id="OZ034817">
    <property type="protein sequence ID" value="CAL1380678.1"/>
    <property type="molecule type" value="Genomic_DNA"/>
</dbReference>
<accession>A0AAV2E4V2</accession>
<gene>
    <name evidence="2" type="ORF">LTRI10_LOCUS22107</name>
</gene>
<name>A0AAV2E4V2_9ROSI</name>